<dbReference type="InterPro" id="IPR009061">
    <property type="entry name" value="DNA-bd_dom_put_sf"/>
</dbReference>
<organism evidence="2 3">
    <name type="scientific">Sodalis ligni</name>
    <dbReference type="NCBI Taxonomy" id="2697027"/>
    <lineage>
        <taxon>Bacteria</taxon>
        <taxon>Pseudomonadati</taxon>
        <taxon>Pseudomonadota</taxon>
        <taxon>Gammaproteobacteria</taxon>
        <taxon>Enterobacterales</taxon>
        <taxon>Bruguierivoracaceae</taxon>
        <taxon>Sodalis</taxon>
    </lineage>
</organism>
<dbReference type="OrthoDB" id="5676324at2"/>
<sequence length="129" mass="14909">MATKKEWVATHELIGVGGLPKTRQGLNRRAREEGWQKRRREGARGKAVEYSWYSLPDTVKKTLTLRASSADYTLSTQEPCSTWRQIYRQLSDAERDFVVGFVLREGVLNLLKRLEYPNESPSELHRDEG</sequence>
<name>A0A4R1NHB5_9GAMM</name>
<keyword evidence="2" id="KW-0238">DNA-binding</keyword>
<evidence type="ECO:0000259" key="1">
    <source>
        <dbReference type="PROSITE" id="PS51702"/>
    </source>
</evidence>
<dbReference type="Pfam" id="PF02316">
    <property type="entry name" value="HTH_Tnp_Mu_1"/>
    <property type="match status" value="1"/>
</dbReference>
<dbReference type="InterPro" id="IPR036388">
    <property type="entry name" value="WH-like_DNA-bd_sf"/>
</dbReference>
<gene>
    <name evidence="2" type="ORF">EZJ58_4640</name>
</gene>
<evidence type="ECO:0000313" key="2">
    <source>
        <dbReference type="EMBL" id="TCL06389.1"/>
    </source>
</evidence>
<dbReference type="GO" id="GO:0003677">
    <property type="term" value="F:DNA binding"/>
    <property type="evidence" value="ECO:0007669"/>
    <property type="project" value="UniProtKB-KW"/>
</dbReference>
<reference evidence="2 3" key="1">
    <citation type="submission" date="2019-02" db="EMBL/GenBank/DDBJ databases">
        <title>Investigation of anaerobic lignin degradation for improved lignocellulosic biofuels.</title>
        <authorList>
            <person name="Deangelis K."/>
        </authorList>
    </citation>
    <scope>NUCLEOTIDE SEQUENCE [LARGE SCALE GENOMIC DNA]</scope>
    <source>
        <strain evidence="2 3">159R</strain>
    </source>
</reference>
<dbReference type="SUPFAM" id="SSF46955">
    <property type="entry name" value="Putative DNA-binding domain"/>
    <property type="match status" value="1"/>
</dbReference>
<dbReference type="InterPro" id="IPR003314">
    <property type="entry name" value="Mu-type_HTH"/>
</dbReference>
<comment type="caution">
    <text evidence="2">The sequence shown here is derived from an EMBL/GenBank/DDBJ whole genome shotgun (WGS) entry which is preliminary data.</text>
</comment>
<accession>A0A4R1NHB5</accession>
<dbReference type="Proteomes" id="UP000294555">
    <property type="component" value="Unassembled WGS sequence"/>
</dbReference>
<dbReference type="Gene3D" id="1.10.10.10">
    <property type="entry name" value="Winged helix-like DNA-binding domain superfamily/Winged helix DNA-binding domain"/>
    <property type="match status" value="1"/>
</dbReference>
<feature type="domain" description="HTH Mu-type" evidence="1">
    <location>
        <begin position="4"/>
        <end position="71"/>
    </location>
</feature>
<dbReference type="EMBL" id="SJOI01000001">
    <property type="protein sequence ID" value="TCL06389.1"/>
    <property type="molecule type" value="Genomic_DNA"/>
</dbReference>
<dbReference type="RefSeq" id="WP_132925755.1">
    <property type="nucleotide sequence ID" value="NZ_CP075169.1"/>
</dbReference>
<protein>
    <submittedName>
        <fullName evidence="2">Mu DNA-binding protein</fullName>
    </submittedName>
</protein>
<evidence type="ECO:0000313" key="3">
    <source>
        <dbReference type="Proteomes" id="UP000294555"/>
    </source>
</evidence>
<keyword evidence="3" id="KW-1185">Reference proteome</keyword>
<dbReference type="AlphaFoldDB" id="A0A4R1NHB5"/>
<proteinExistence type="predicted"/>
<dbReference type="PROSITE" id="PS51702">
    <property type="entry name" value="HTH_MU"/>
    <property type="match status" value="1"/>
</dbReference>